<sequence length="473" mass="50251">MLLDTGTPASAGPRIGRPMLLALVACVVLAALSLLVPSAPTYDPWAWIIWGREITQLDLDTVTGPSWKPLPVFFTTLFAPLGSIAPELWVLVARAGALLAMVFAFRLGRRLGGTVLAGAAAVGALAIAPWWLRNAMLANSEGLMVACVFGGIDRHLAGRRGEAFAWFLGAALLRPEAWPFFGLYGLWLAWAHRDRLVLVAAGFASLPVLWLLPELWGSGNLFRAAERAQQPRADSAAFAPNPVRVVLDNATAMLPWPAWIGLLVALVVLAAHRRAWAPRAPQEARLAVGGLIAVALTWIALVAYMTSDGFSGNQRYLVTPIALLCIAAAAGLGWGARRLRVPDAGAAGLVAAVAAFLLLISPALPELRKNWDSLMYQGELHTQLEDLVAEAGGRAPLLACGTPVTGDFLVPALAWQLGVHAEQVELESAPGTVIFRVHTNPGSRAVPPLTGVEDVPVRTLGSTRDWRIVAACG</sequence>
<feature type="transmembrane region" description="Helical" evidence="1">
    <location>
        <begin position="163"/>
        <end position="189"/>
    </location>
</feature>
<evidence type="ECO:0000256" key="1">
    <source>
        <dbReference type="SAM" id="Phobius"/>
    </source>
</evidence>
<proteinExistence type="predicted"/>
<feature type="transmembrane region" description="Helical" evidence="1">
    <location>
        <begin position="114"/>
        <end position="132"/>
    </location>
</feature>
<feature type="transmembrane region" description="Helical" evidence="1">
    <location>
        <begin position="254"/>
        <end position="272"/>
    </location>
</feature>
<dbReference type="EMBL" id="CADCVO010000167">
    <property type="protein sequence ID" value="CAA9479961.1"/>
    <property type="molecule type" value="Genomic_DNA"/>
</dbReference>
<feature type="transmembrane region" description="Helical" evidence="1">
    <location>
        <begin position="316"/>
        <end position="334"/>
    </location>
</feature>
<feature type="transmembrane region" description="Helical" evidence="1">
    <location>
        <begin position="284"/>
        <end position="304"/>
    </location>
</feature>
<evidence type="ECO:0000313" key="2">
    <source>
        <dbReference type="EMBL" id="CAA9479961.1"/>
    </source>
</evidence>
<dbReference type="AlphaFoldDB" id="A0A6J4RSP8"/>
<keyword evidence="1" id="KW-0812">Transmembrane</keyword>
<protein>
    <recommendedName>
        <fullName evidence="3">Glycosyltransferase RgtA/B/C/D-like domain-containing protein</fullName>
    </recommendedName>
</protein>
<keyword evidence="1" id="KW-1133">Transmembrane helix</keyword>
<reference evidence="2" key="1">
    <citation type="submission" date="2020-02" db="EMBL/GenBank/DDBJ databases">
        <authorList>
            <person name="Meier V. D."/>
        </authorList>
    </citation>
    <scope>NUCLEOTIDE SEQUENCE</scope>
    <source>
        <strain evidence="2">AVDCRST_MAG13</strain>
    </source>
</reference>
<accession>A0A6J4RSP8</accession>
<organism evidence="2">
    <name type="scientific">uncultured Solirubrobacteraceae bacterium</name>
    <dbReference type="NCBI Taxonomy" id="1162706"/>
    <lineage>
        <taxon>Bacteria</taxon>
        <taxon>Bacillati</taxon>
        <taxon>Actinomycetota</taxon>
        <taxon>Thermoleophilia</taxon>
        <taxon>Solirubrobacterales</taxon>
        <taxon>Solirubrobacteraceae</taxon>
        <taxon>environmental samples</taxon>
    </lineage>
</organism>
<feature type="transmembrane region" description="Helical" evidence="1">
    <location>
        <begin position="20"/>
        <end position="39"/>
    </location>
</feature>
<evidence type="ECO:0008006" key="3">
    <source>
        <dbReference type="Google" id="ProtNLM"/>
    </source>
</evidence>
<feature type="transmembrane region" description="Helical" evidence="1">
    <location>
        <begin position="196"/>
        <end position="213"/>
    </location>
</feature>
<keyword evidence="1" id="KW-0472">Membrane</keyword>
<gene>
    <name evidence="2" type="ORF">AVDCRST_MAG13-1099</name>
</gene>
<name>A0A6J4RSP8_9ACTN</name>
<feature type="transmembrane region" description="Helical" evidence="1">
    <location>
        <begin position="346"/>
        <end position="364"/>
    </location>
</feature>